<dbReference type="PRINTS" id="PR01674">
    <property type="entry name" value="GLYRALPHA1"/>
</dbReference>
<dbReference type="CDD" id="cd19060">
    <property type="entry name" value="LGIC_TM_GlyR_alpha"/>
    <property type="match status" value="1"/>
</dbReference>
<evidence type="ECO:0000256" key="13">
    <source>
        <dbReference type="ARBA" id="ARBA00023136"/>
    </source>
</evidence>
<dbReference type="Gene3D" id="2.70.170.10">
    <property type="entry name" value="Neurotransmitter-gated ion-channel ligand-binding domain"/>
    <property type="match status" value="1"/>
</dbReference>
<evidence type="ECO:0000256" key="11">
    <source>
        <dbReference type="ARBA" id="ARBA00023018"/>
    </source>
</evidence>
<accession>A0AAY4ENQ4</accession>
<comment type="similarity">
    <text evidence="3">Belongs to the ligand-gated ion channel (TC 1.A.9) family. Glycine receptor (TC 1.A.9.3) subfamily. GLRA1 sub-subfamily.</text>
</comment>
<dbReference type="AlphaFoldDB" id="A0AAY4ENQ4"/>
<evidence type="ECO:0000256" key="25">
    <source>
        <dbReference type="PIRSR" id="PIRSR608127-51"/>
    </source>
</evidence>
<dbReference type="PRINTS" id="PR00252">
    <property type="entry name" value="NRIONCHANNEL"/>
</dbReference>
<dbReference type="PROSITE" id="PS00236">
    <property type="entry name" value="NEUROTR_ION_CHANNEL"/>
    <property type="match status" value="1"/>
</dbReference>
<keyword evidence="9" id="KW-0862">Zinc</keyword>
<evidence type="ECO:0000256" key="26">
    <source>
        <dbReference type="PIRSR" id="PIRSR608127-52"/>
    </source>
</evidence>
<dbReference type="InterPro" id="IPR038050">
    <property type="entry name" value="Neuro_actylchol_rec"/>
</dbReference>
<evidence type="ECO:0000256" key="28">
    <source>
        <dbReference type="RuleBase" id="RU000687"/>
    </source>
</evidence>
<dbReference type="InterPro" id="IPR036734">
    <property type="entry name" value="Neur_chan_lig-bd_sf"/>
</dbReference>
<evidence type="ECO:0000256" key="24">
    <source>
        <dbReference type="ARBA" id="ARBA00034104"/>
    </source>
</evidence>
<feature type="transmembrane region" description="Helical" evidence="28">
    <location>
        <begin position="262"/>
        <end position="284"/>
    </location>
</feature>
<dbReference type="NCBIfam" id="TIGR00860">
    <property type="entry name" value="LIC"/>
    <property type="match status" value="1"/>
</dbReference>
<keyword evidence="15" id="KW-0675">Receptor</keyword>
<dbReference type="PANTHER" id="PTHR18945">
    <property type="entry name" value="NEUROTRANSMITTER GATED ION CHANNEL"/>
    <property type="match status" value="1"/>
</dbReference>
<keyword evidence="18" id="KW-0868">Chloride</keyword>
<feature type="site" description="Important for obstruction of the ion pore in the closed conformation" evidence="25">
    <location>
        <position position="301"/>
    </location>
</feature>
<feature type="disulfide bond" evidence="26">
    <location>
        <begin position="238"/>
        <end position="249"/>
    </location>
</feature>
<keyword evidence="11" id="KW-0770">Synapse</keyword>
<feature type="signal peptide" evidence="28">
    <location>
        <begin position="1"/>
        <end position="28"/>
    </location>
</feature>
<feature type="disulfide bond" evidence="26">
    <location>
        <begin position="178"/>
        <end position="192"/>
    </location>
</feature>
<gene>
    <name evidence="31" type="primary">GLRA1</name>
</gene>
<evidence type="ECO:0000256" key="8">
    <source>
        <dbReference type="ARBA" id="ARBA00022729"/>
    </source>
</evidence>
<dbReference type="InterPro" id="IPR006029">
    <property type="entry name" value="Neurotrans-gated_channel_TM"/>
</dbReference>
<evidence type="ECO:0000256" key="14">
    <source>
        <dbReference type="ARBA" id="ARBA00023157"/>
    </source>
</evidence>
<dbReference type="FunFam" id="2.70.170.10:FF:000002">
    <property type="entry name" value="Glycine receptor alpha 1 subunit"/>
    <property type="match status" value="1"/>
</dbReference>
<dbReference type="InterPro" id="IPR006201">
    <property type="entry name" value="Neur_channel"/>
</dbReference>
<evidence type="ECO:0000256" key="20">
    <source>
        <dbReference type="ARBA" id="ARBA00023273"/>
    </source>
</evidence>
<dbReference type="InterPro" id="IPR006028">
    <property type="entry name" value="GABAA/Glycine_rcpt"/>
</dbReference>
<feature type="domain" description="Neurotransmitter-gated ion-channel ligand-binding" evidence="29">
    <location>
        <begin position="42"/>
        <end position="260"/>
    </location>
</feature>
<comment type="catalytic activity">
    <reaction evidence="23">
        <text>chloride(in) = chloride(out)</text>
        <dbReference type="Rhea" id="RHEA:29823"/>
        <dbReference type="ChEBI" id="CHEBI:17996"/>
    </reaction>
</comment>
<evidence type="ECO:0000256" key="10">
    <source>
        <dbReference type="ARBA" id="ARBA00022989"/>
    </source>
</evidence>
<reference evidence="31" key="2">
    <citation type="submission" date="2025-08" db="UniProtKB">
        <authorList>
            <consortium name="Ensembl"/>
        </authorList>
    </citation>
    <scope>IDENTIFICATION</scope>
</reference>
<keyword evidence="7" id="KW-0479">Metal-binding</keyword>
<evidence type="ECO:0000256" key="19">
    <source>
        <dbReference type="ARBA" id="ARBA00023257"/>
    </source>
</evidence>
<dbReference type="PRINTS" id="PR01673">
    <property type="entry name" value="GLYRALPHA"/>
</dbReference>
<dbReference type="GO" id="GO:0030425">
    <property type="term" value="C:dendrite"/>
    <property type="evidence" value="ECO:0007669"/>
    <property type="project" value="UniProtKB-SubCell"/>
</dbReference>
<dbReference type="GO" id="GO:0043204">
    <property type="term" value="C:perikaryon"/>
    <property type="evidence" value="ECO:0007669"/>
    <property type="project" value="UniProtKB-SubCell"/>
</dbReference>
<evidence type="ECO:0000256" key="18">
    <source>
        <dbReference type="ARBA" id="ARBA00023214"/>
    </source>
</evidence>
<keyword evidence="12 28" id="KW-0406">Ion transport</keyword>
<dbReference type="RefSeq" id="XP_028815839.1">
    <property type="nucleotide sequence ID" value="XM_028960006.1"/>
</dbReference>
<dbReference type="SUPFAM" id="SSF90112">
    <property type="entry name" value="Neurotransmitter-gated ion-channel transmembrane pore"/>
    <property type="match status" value="1"/>
</dbReference>
<keyword evidence="8 28" id="KW-0732">Signal</keyword>
<dbReference type="GO" id="GO:0016934">
    <property type="term" value="F:extracellularly glycine-gated chloride channel activity"/>
    <property type="evidence" value="ECO:0007669"/>
    <property type="project" value="InterPro"/>
</dbReference>
<dbReference type="PRINTS" id="PR00253">
    <property type="entry name" value="GABAARECEPTR"/>
</dbReference>
<keyword evidence="21" id="KW-1071">Ligand-gated ion channel</keyword>
<dbReference type="GO" id="GO:0045211">
    <property type="term" value="C:postsynaptic membrane"/>
    <property type="evidence" value="ECO:0007669"/>
    <property type="project" value="UniProtKB-SubCell"/>
</dbReference>
<evidence type="ECO:0008006" key="33">
    <source>
        <dbReference type="Google" id="ProtNLM"/>
    </source>
</evidence>
<evidence type="ECO:0000259" key="30">
    <source>
        <dbReference type="Pfam" id="PF02932"/>
    </source>
</evidence>
<dbReference type="InterPro" id="IPR036719">
    <property type="entry name" value="Neuro-gated_channel_TM_sf"/>
</dbReference>
<organism evidence="31 32">
    <name type="scientific">Denticeps clupeoides</name>
    <name type="common">denticle herring</name>
    <dbReference type="NCBI Taxonomy" id="299321"/>
    <lineage>
        <taxon>Eukaryota</taxon>
        <taxon>Metazoa</taxon>
        <taxon>Chordata</taxon>
        <taxon>Craniata</taxon>
        <taxon>Vertebrata</taxon>
        <taxon>Euteleostomi</taxon>
        <taxon>Actinopterygii</taxon>
        <taxon>Neopterygii</taxon>
        <taxon>Teleostei</taxon>
        <taxon>Clupei</taxon>
        <taxon>Clupeiformes</taxon>
        <taxon>Denticipitoidei</taxon>
        <taxon>Denticipitidae</taxon>
        <taxon>Denticeps</taxon>
    </lineage>
</organism>
<evidence type="ECO:0000259" key="29">
    <source>
        <dbReference type="Pfam" id="PF02931"/>
    </source>
</evidence>
<keyword evidence="16" id="KW-0869">Chloride channel</keyword>
<reference evidence="31 32" key="1">
    <citation type="submission" date="2020-06" db="EMBL/GenBank/DDBJ databases">
        <authorList>
            <consortium name="Wellcome Sanger Institute Data Sharing"/>
        </authorList>
    </citation>
    <scope>NUCLEOTIDE SEQUENCE [LARGE SCALE GENOMIC DNA]</scope>
</reference>
<dbReference type="InterPro" id="IPR006202">
    <property type="entry name" value="Neur_chan_lig-bd"/>
</dbReference>
<evidence type="ECO:0000256" key="9">
    <source>
        <dbReference type="ARBA" id="ARBA00022833"/>
    </source>
</evidence>
<feature type="transmembrane region" description="Helical" evidence="28">
    <location>
        <begin position="325"/>
        <end position="348"/>
    </location>
</feature>
<reference evidence="31" key="3">
    <citation type="submission" date="2025-09" db="UniProtKB">
        <authorList>
            <consortium name="Ensembl"/>
        </authorList>
    </citation>
    <scope>IDENTIFICATION</scope>
</reference>
<comment type="subcellular location">
    <subcellularLocation>
        <location evidence="1">Cell projection</location>
        <location evidence="1">Dendrite</location>
    </subcellularLocation>
    <subcellularLocation>
        <location evidence="2">Perikaryon</location>
    </subcellularLocation>
    <subcellularLocation>
        <location evidence="24">Postsynaptic cell membrane</location>
        <topology evidence="24">Multi-pass membrane protein</topology>
    </subcellularLocation>
</comment>
<keyword evidence="17" id="KW-0325">Glycoprotein</keyword>
<keyword evidence="13 28" id="KW-0472">Membrane</keyword>
<keyword evidence="20" id="KW-0966">Cell projection</keyword>
<keyword evidence="10 28" id="KW-1133">Transmembrane helix</keyword>
<dbReference type="Proteomes" id="UP000694580">
    <property type="component" value="Chromosome 18"/>
</dbReference>
<dbReference type="FunFam" id="1.20.58.390:FF:000003">
    <property type="entry name" value="Glycine receptor alpha 2 subunit"/>
    <property type="match status" value="1"/>
</dbReference>
<dbReference type="CDD" id="cd19009">
    <property type="entry name" value="LGIC_ECD_GlyR_alpha"/>
    <property type="match status" value="1"/>
</dbReference>
<evidence type="ECO:0000256" key="16">
    <source>
        <dbReference type="ARBA" id="ARBA00023173"/>
    </source>
</evidence>
<evidence type="ECO:0000256" key="4">
    <source>
        <dbReference type="ARBA" id="ARBA00022448"/>
    </source>
</evidence>
<dbReference type="Pfam" id="PF02931">
    <property type="entry name" value="Neur_chan_LBD"/>
    <property type="match status" value="1"/>
</dbReference>
<dbReference type="InterPro" id="IPR008128">
    <property type="entry name" value="Glycine_rcpt_A1"/>
</dbReference>
<evidence type="ECO:0000256" key="5">
    <source>
        <dbReference type="ARBA" id="ARBA00022475"/>
    </source>
</evidence>
<feature type="transmembrane region" description="Helical" evidence="28">
    <location>
        <begin position="432"/>
        <end position="452"/>
    </location>
</feature>
<sequence length="460" mass="52513">MYRINALGIYLWETIVFFSLAASKEAAARKAATPMPPSEFLDKLMGKVSGYDARIRPNFKDPQGSKSDGTHKKGPPVNVTCNIFINSFGSIAETTMDYRVNIFLRQQWNDPRLAYSEYPDDSLDLDPSMLDSIWKPDLFFANEKGANFHEVTTDNKLLRISKNGNVLYSIRITLVLACPMDLKNFPMDVQTCIMQLESFGYTMNDLIFEWDEKGAVQVADGLTLPQFILKEEKDLRYCTKHYNTGKFTCIEARFHLERQMGYYLIQMYIPSLLIVILSWVSFWINMDAAPARVGLGITTVLTMTTQSSGSRASLPKVSYVKAIDIWMAVCLLFVFSALLEYAAVNFIARQHKELLRFQRRRRHLKEEEAGEGRFSFAAYGMGPACLQAKDGIAIKGNNNNAPTSANPPEKTVEEMRKLFISRAKRIDTVSRVAFPLVFLIFNIFYWITYKIIRSEDVHKQ</sequence>
<dbReference type="Pfam" id="PF02932">
    <property type="entry name" value="Neur_chan_memb"/>
    <property type="match status" value="1"/>
</dbReference>
<keyword evidence="6 28" id="KW-0812">Transmembrane</keyword>
<dbReference type="GeneID" id="114767994"/>
<evidence type="ECO:0000256" key="17">
    <source>
        <dbReference type="ARBA" id="ARBA00023180"/>
    </source>
</evidence>
<evidence type="ECO:0000256" key="7">
    <source>
        <dbReference type="ARBA" id="ARBA00022723"/>
    </source>
</evidence>
<dbReference type="SUPFAM" id="SSF63712">
    <property type="entry name" value="Nicotinic receptor ligand binding domain-like"/>
    <property type="match status" value="1"/>
</dbReference>
<evidence type="ECO:0000256" key="12">
    <source>
        <dbReference type="ARBA" id="ARBA00023065"/>
    </source>
</evidence>
<dbReference type="GO" id="GO:0046872">
    <property type="term" value="F:metal ion binding"/>
    <property type="evidence" value="ECO:0007669"/>
    <property type="project" value="UniProtKB-KW"/>
</dbReference>
<protein>
    <recommendedName>
        <fullName evidence="33">Glycine receptor alpha 1</fullName>
    </recommendedName>
</protein>
<dbReference type="GO" id="GO:0022824">
    <property type="term" value="F:transmitter-gated monoatomic ion channel activity"/>
    <property type="evidence" value="ECO:0007669"/>
    <property type="project" value="InterPro"/>
</dbReference>
<keyword evidence="14 26" id="KW-1015">Disulfide bond</keyword>
<name>A0AAY4ENQ4_9TELE</name>
<dbReference type="GO" id="GO:0034707">
    <property type="term" value="C:chloride channel complex"/>
    <property type="evidence" value="ECO:0007669"/>
    <property type="project" value="UniProtKB-KW"/>
</dbReference>
<dbReference type="GeneTree" id="ENSGT00940000159047"/>
<evidence type="ECO:0000256" key="15">
    <source>
        <dbReference type="ARBA" id="ARBA00023170"/>
    </source>
</evidence>
<evidence type="ECO:0000256" key="3">
    <source>
        <dbReference type="ARBA" id="ARBA00010129"/>
    </source>
</evidence>
<keyword evidence="22 28" id="KW-0407">Ion channel</keyword>
<evidence type="ECO:0000256" key="2">
    <source>
        <dbReference type="ARBA" id="ARBA00004484"/>
    </source>
</evidence>
<feature type="binding site" evidence="27">
    <location>
        <begin position="242"/>
        <end position="247"/>
    </location>
    <ligand>
        <name>strychnine</name>
        <dbReference type="ChEBI" id="CHEBI:90700"/>
        <note>antagonist</note>
    </ligand>
</feature>
<keyword evidence="19" id="KW-0628">Postsynaptic cell membrane</keyword>
<keyword evidence="32" id="KW-1185">Reference proteome</keyword>
<evidence type="ECO:0000256" key="6">
    <source>
        <dbReference type="ARBA" id="ARBA00022692"/>
    </source>
</evidence>
<dbReference type="GO" id="GO:0004888">
    <property type="term" value="F:transmembrane signaling receptor activity"/>
    <property type="evidence" value="ECO:0007669"/>
    <property type="project" value="InterPro"/>
</dbReference>
<comment type="caution">
    <text evidence="28">Lacks conserved residue(s) required for the propagation of feature annotation.</text>
</comment>
<keyword evidence="5" id="KW-1003">Cell membrane</keyword>
<evidence type="ECO:0000256" key="27">
    <source>
        <dbReference type="PIRSR" id="PIRSR608127-53"/>
    </source>
</evidence>
<proteinExistence type="inferred from homology"/>
<dbReference type="GO" id="GO:0016594">
    <property type="term" value="F:glycine binding"/>
    <property type="evidence" value="ECO:0007669"/>
    <property type="project" value="InterPro"/>
</dbReference>
<evidence type="ECO:0000256" key="23">
    <source>
        <dbReference type="ARBA" id="ARBA00024167"/>
    </source>
</evidence>
<dbReference type="InterPro" id="IPR008127">
    <property type="entry name" value="Glycine_rcpt_A"/>
</dbReference>
<dbReference type="Gene3D" id="1.20.58.390">
    <property type="entry name" value="Neurotransmitter-gated ion-channel transmembrane domain"/>
    <property type="match status" value="1"/>
</dbReference>
<evidence type="ECO:0000256" key="21">
    <source>
        <dbReference type="ARBA" id="ARBA00023286"/>
    </source>
</evidence>
<evidence type="ECO:0000313" key="31">
    <source>
        <dbReference type="Ensembl" id="ENSDCDP00010059282.1"/>
    </source>
</evidence>
<evidence type="ECO:0000256" key="22">
    <source>
        <dbReference type="ARBA" id="ARBA00023303"/>
    </source>
</evidence>
<feature type="domain" description="Neurotransmitter-gated ion-channel transmembrane" evidence="30">
    <location>
        <begin position="267"/>
        <end position="363"/>
    </location>
</feature>
<keyword evidence="4 28" id="KW-0813">Transport</keyword>
<dbReference type="InterPro" id="IPR018000">
    <property type="entry name" value="Neurotransmitter_ion_chnl_CS"/>
</dbReference>
<evidence type="ECO:0000256" key="1">
    <source>
        <dbReference type="ARBA" id="ARBA00004279"/>
    </source>
</evidence>
<dbReference type="Ensembl" id="ENSDCDT00010069995.1">
    <property type="protein sequence ID" value="ENSDCDP00010059282.1"/>
    <property type="gene ID" value="ENSDCDG00010033124.1"/>
</dbReference>
<feature type="chain" id="PRO_5044045641" description="Glycine receptor alpha 1" evidence="28">
    <location>
        <begin position="29"/>
        <end position="460"/>
    </location>
</feature>
<evidence type="ECO:0000313" key="32">
    <source>
        <dbReference type="Proteomes" id="UP000694580"/>
    </source>
</evidence>